<feature type="domain" description="Hexokinase C-terminal" evidence="6">
    <location>
        <begin position="1"/>
        <end position="54"/>
    </location>
</feature>
<reference evidence="7" key="1">
    <citation type="submission" date="2023-03" db="UniProtKB">
        <authorList>
            <consortium name="EnsemblPlants"/>
        </authorList>
    </citation>
    <scope>IDENTIFICATION</scope>
</reference>
<organism evidence="7">
    <name type="scientific">Cucumis melo</name>
    <name type="common">Muskmelon</name>
    <dbReference type="NCBI Taxonomy" id="3656"/>
    <lineage>
        <taxon>Eukaryota</taxon>
        <taxon>Viridiplantae</taxon>
        <taxon>Streptophyta</taxon>
        <taxon>Embryophyta</taxon>
        <taxon>Tracheophyta</taxon>
        <taxon>Spermatophyta</taxon>
        <taxon>Magnoliopsida</taxon>
        <taxon>eudicotyledons</taxon>
        <taxon>Gunneridae</taxon>
        <taxon>Pentapetalae</taxon>
        <taxon>rosids</taxon>
        <taxon>fabids</taxon>
        <taxon>Cucurbitales</taxon>
        <taxon>Cucurbitaceae</taxon>
        <taxon>Benincaseae</taxon>
        <taxon>Cucumis</taxon>
    </lineage>
</organism>
<dbReference type="EC" id="2.7.1.-" evidence="5"/>
<dbReference type="InterPro" id="IPR001312">
    <property type="entry name" value="Hexokinase"/>
</dbReference>
<comment type="catalytic activity">
    <reaction evidence="4">
        <text>a D-hexose + ATP = a D-hexose 6-phosphate + ADP + H(+)</text>
        <dbReference type="Rhea" id="RHEA:22740"/>
        <dbReference type="ChEBI" id="CHEBI:4194"/>
        <dbReference type="ChEBI" id="CHEBI:15378"/>
        <dbReference type="ChEBI" id="CHEBI:30616"/>
        <dbReference type="ChEBI" id="CHEBI:229467"/>
        <dbReference type="ChEBI" id="CHEBI:456216"/>
        <dbReference type="EC" id="2.7.1.1"/>
    </reaction>
    <physiologicalReaction direction="left-to-right" evidence="4">
        <dbReference type="Rhea" id="RHEA:22741"/>
    </physiologicalReaction>
</comment>
<dbReference type="EnsemblPlants" id="MELO3C004690.2.1">
    <property type="protein sequence ID" value="MELO3C004690.2.1"/>
    <property type="gene ID" value="MELO3C004690.2"/>
</dbReference>
<dbReference type="GO" id="GO:0005536">
    <property type="term" value="F:D-glucose binding"/>
    <property type="evidence" value="ECO:0007669"/>
    <property type="project" value="InterPro"/>
</dbReference>
<dbReference type="GO" id="GO:0005739">
    <property type="term" value="C:mitochondrion"/>
    <property type="evidence" value="ECO:0007669"/>
    <property type="project" value="TreeGrafter"/>
</dbReference>
<protein>
    <recommendedName>
        <fullName evidence="5">Phosphotransferase</fullName>
        <ecNumber evidence="5">2.7.1.-</ecNumber>
    </recommendedName>
</protein>
<dbReference type="InterPro" id="IPR022673">
    <property type="entry name" value="Hexokinase_C"/>
</dbReference>
<comment type="similarity">
    <text evidence="5">Belongs to the hexokinase family.</text>
</comment>
<comment type="pathway">
    <text evidence="2">Carbohydrate metabolism; hexose metabolism.</text>
</comment>
<dbReference type="Gramene" id="MELO3C004690.2.1">
    <property type="protein sequence ID" value="MELO3C004690.2.1"/>
    <property type="gene ID" value="MELO3C004690.2"/>
</dbReference>
<dbReference type="Gene3D" id="3.40.367.20">
    <property type="match status" value="1"/>
</dbReference>
<dbReference type="AlphaFoldDB" id="A0A9I9CJX3"/>
<dbReference type="GO" id="GO:0008865">
    <property type="term" value="F:fructokinase activity"/>
    <property type="evidence" value="ECO:0007669"/>
    <property type="project" value="TreeGrafter"/>
</dbReference>
<dbReference type="GO" id="GO:0006006">
    <property type="term" value="P:glucose metabolic process"/>
    <property type="evidence" value="ECO:0007669"/>
    <property type="project" value="TreeGrafter"/>
</dbReference>
<evidence type="ECO:0000256" key="2">
    <source>
        <dbReference type="ARBA" id="ARBA00005028"/>
    </source>
</evidence>
<evidence type="ECO:0000259" key="6">
    <source>
        <dbReference type="Pfam" id="PF03727"/>
    </source>
</evidence>
<dbReference type="GO" id="GO:0005829">
    <property type="term" value="C:cytosol"/>
    <property type="evidence" value="ECO:0007669"/>
    <property type="project" value="TreeGrafter"/>
</dbReference>
<name>A0A9I9CJX3_CUCME</name>
<dbReference type="GO" id="GO:0006096">
    <property type="term" value="P:glycolytic process"/>
    <property type="evidence" value="ECO:0007669"/>
    <property type="project" value="UniProtKB-KW"/>
</dbReference>
<dbReference type="SUPFAM" id="SSF53067">
    <property type="entry name" value="Actin-like ATPase domain"/>
    <property type="match status" value="1"/>
</dbReference>
<keyword evidence="5" id="KW-0547">Nucleotide-binding</keyword>
<dbReference type="GO" id="GO:0001678">
    <property type="term" value="P:intracellular glucose homeostasis"/>
    <property type="evidence" value="ECO:0007669"/>
    <property type="project" value="InterPro"/>
</dbReference>
<evidence type="ECO:0000256" key="5">
    <source>
        <dbReference type="RuleBase" id="RU362007"/>
    </source>
</evidence>
<evidence type="ECO:0000256" key="3">
    <source>
        <dbReference type="ARBA" id="ARBA00023152"/>
    </source>
</evidence>
<dbReference type="GO" id="GO:0005524">
    <property type="term" value="F:ATP binding"/>
    <property type="evidence" value="ECO:0007669"/>
    <property type="project" value="UniProtKB-UniRule"/>
</dbReference>
<proteinExistence type="inferred from homology"/>
<keyword evidence="5" id="KW-0067">ATP-binding</keyword>
<keyword evidence="5" id="KW-0418">Kinase</keyword>
<keyword evidence="5" id="KW-0808">Transferase</keyword>
<accession>A0A9I9CJX3</accession>
<dbReference type="InterPro" id="IPR043129">
    <property type="entry name" value="ATPase_NBD"/>
</dbReference>
<evidence type="ECO:0000313" key="7">
    <source>
        <dbReference type="EnsemblPlants" id="MELO3C004690.2.1"/>
    </source>
</evidence>
<dbReference type="Pfam" id="PF03727">
    <property type="entry name" value="Hexokinase_2"/>
    <property type="match status" value="1"/>
</dbReference>
<dbReference type="GO" id="GO:0004340">
    <property type="term" value="F:glucokinase activity"/>
    <property type="evidence" value="ECO:0007669"/>
    <property type="project" value="TreeGrafter"/>
</dbReference>
<keyword evidence="3 5" id="KW-0324">Glycolysis</keyword>
<evidence type="ECO:0000256" key="4">
    <source>
        <dbReference type="ARBA" id="ARBA00044613"/>
    </source>
</evidence>
<dbReference type="PANTHER" id="PTHR19443:SF16">
    <property type="entry name" value="HEXOKINASE TYPE 1-RELATED"/>
    <property type="match status" value="1"/>
</dbReference>
<comment type="pathway">
    <text evidence="1">Carbohydrate degradation; glycolysis; D-glyceraldehyde 3-phosphate and glycerone phosphate from D-glucose: step 1/4.</text>
</comment>
<sequence length="62" mass="7171">MERTHAIPKWQGLLPQSGEMVIKMEWGNFRSSHLPFTEYDQGLDLEILNPGEQVKVLFSLMP</sequence>
<evidence type="ECO:0000256" key="1">
    <source>
        <dbReference type="ARBA" id="ARBA00004888"/>
    </source>
</evidence>
<dbReference type="PANTHER" id="PTHR19443">
    <property type="entry name" value="HEXOKINASE"/>
    <property type="match status" value="1"/>
</dbReference>